<proteinExistence type="predicted"/>
<dbReference type="Proteomes" id="UP001148629">
    <property type="component" value="Unassembled WGS sequence"/>
</dbReference>
<gene>
    <name evidence="1" type="ORF">NM208_g743</name>
</gene>
<name>A0ACC1SYN0_9HYPO</name>
<sequence length="612" mass="68185">MANNVEIETIPNDTVLIAGAGPVGLLLATTLAYYDIKSIVLERNSTTTKWPKMDLTNARSMELMRKLGLADSLRKRGVASHWPYYCIFTSGLHNQDYITRWDLPSVDQYRDKIAQTNDGTLPLEPWQRLSQSIFEDWLRGHCNDNPLISLRYGWKVESAQEFDDDVQAVATEVATGKQTVFKANYVVGCDGASSRVRRSLDIPLIGGPVPMHLLLVHFKSRDLSRLQKQGQFWHLHTFSESGLIGAIVAQDEVDTWTAHFLLPVEADSSAIDPHEAIYTVLGGMGGPFRIDIDEILVQSSYRPNLVVAKSYLSPKRRVFLAGDASHQNIPTGGYGMNMGLADAFSIGWRLAAIIKGYGGSALLDSYEQERRDVAMFSVDRSGFHLSTHMQLANIFKTSGKFIDSDSKEGCETRQKLHEYYQTHDQENKDLGIEMGYIYKSATIIPPTSGSEPEFDPGRYIPSTYPGTRAPHVFLKDGTPVFDHYGKDFTLVDFAGASNQSAELLSTAAGKRGLPLKHCKFIGEDHARKLWEEDLVLIRPDGHVAWRGAEVTSPIEAQEIIEITAGVKASSYGLLKEVDKENELREQRAFASTIGLFTQDESFKLEKAGEIQQ</sequence>
<reference evidence="1" key="1">
    <citation type="submission" date="2022-08" db="EMBL/GenBank/DDBJ databases">
        <title>Genome Sequence of Fusarium decemcellulare.</title>
        <authorList>
            <person name="Buettner E."/>
        </authorList>
    </citation>
    <scope>NUCLEOTIDE SEQUENCE</scope>
    <source>
        <strain evidence="1">Babe19</strain>
    </source>
</reference>
<accession>A0ACC1SYN0</accession>
<keyword evidence="2" id="KW-1185">Reference proteome</keyword>
<comment type="caution">
    <text evidence="1">The sequence shown here is derived from an EMBL/GenBank/DDBJ whole genome shotgun (WGS) entry which is preliminary data.</text>
</comment>
<organism evidence="1 2">
    <name type="scientific">Fusarium decemcellulare</name>
    <dbReference type="NCBI Taxonomy" id="57161"/>
    <lineage>
        <taxon>Eukaryota</taxon>
        <taxon>Fungi</taxon>
        <taxon>Dikarya</taxon>
        <taxon>Ascomycota</taxon>
        <taxon>Pezizomycotina</taxon>
        <taxon>Sordariomycetes</taxon>
        <taxon>Hypocreomycetidae</taxon>
        <taxon>Hypocreales</taxon>
        <taxon>Nectriaceae</taxon>
        <taxon>Fusarium</taxon>
        <taxon>Fusarium decemcellulare species complex</taxon>
    </lineage>
</organism>
<evidence type="ECO:0000313" key="1">
    <source>
        <dbReference type="EMBL" id="KAJ3548978.1"/>
    </source>
</evidence>
<dbReference type="EMBL" id="JANRMS010000034">
    <property type="protein sequence ID" value="KAJ3548978.1"/>
    <property type="molecule type" value="Genomic_DNA"/>
</dbReference>
<protein>
    <submittedName>
        <fullName evidence="1">Uncharacterized protein</fullName>
    </submittedName>
</protein>
<evidence type="ECO:0000313" key="2">
    <source>
        <dbReference type="Proteomes" id="UP001148629"/>
    </source>
</evidence>